<dbReference type="PROSITE" id="PS50048">
    <property type="entry name" value="ZN2_CY6_FUNGAL_2"/>
    <property type="match status" value="1"/>
</dbReference>
<dbReference type="Gene3D" id="4.10.240.10">
    <property type="entry name" value="Zn(2)-C6 fungal-type DNA-binding domain"/>
    <property type="match status" value="1"/>
</dbReference>
<evidence type="ECO:0000259" key="7">
    <source>
        <dbReference type="PROSITE" id="PS50048"/>
    </source>
</evidence>
<gene>
    <name evidence="8" type="ORF">PHISCL_07680</name>
</gene>
<keyword evidence="2" id="KW-0805">Transcription regulation</keyword>
<dbReference type="GO" id="GO:0008270">
    <property type="term" value="F:zinc ion binding"/>
    <property type="evidence" value="ECO:0007669"/>
    <property type="project" value="InterPro"/>
</dbReference>
<dbReference type="SMART" id="SM00066">
    <property type="entry name" value="GAL4"/>
    <property type="match status" value="1"/>
</dbReference>
<dbReference type="InterPro" id="IPR036864">
    <property type="entry name" value="Zn2-C6_fun-type_DNA-bd_sf"/>
</dbReference>
<feature type="compositionally biased region" description="Basic and acidic residues" evidence="6">
    <location>
        <begin position="75"/>
        <end position="85"/>
    </location>
</feature>
<dbReference type="InterPro" id="IPR001138">
    <property type="entry name" value="Zn2Cys6_DnaBD"/>
</dbReference>
<evidence type="ECO:0000256" key="1">
    <source>
        <dbReference type="ARBA" id="ARBA00004123"/>
    </source>
</evidence>
<evidence type="ECO:0000313" key="9">
    <source>
        <dbReference type="Proteomes" id="UP000266188"/>
    </source>
</evidence>
<organism evidence="8 9">
    <name type="scientific">Aspergillus sclerotialis</name>
    <dbReference type="NCBI Taxonomy" id="2070753"/>
    <lineage>
        <taxon>Eukaryota</taxon>
        <taxon>Fungi</taxon>
        <taxon>Dikarya</taxon>
        <taxon>Ascomycota</taxon>
        <taxon>Pezizomycotina</taxon>
        <taxon>Eurotiomycetes</taxon>
        <taxon>Eurotiomycetidae</taxon>
        <taxon>Eurotiales</taxon>
        <taxon>Aspergillaceae</taxon>
        <taxon>Aspergillus</taxon>
        <taxon>Aspergillus subgen. Polypaecilum</taxon>
    </lineage>
</organism>
<evidence type="ECO:0000256" key="3">
    <source>
        <dbReference type="ARBA" id="ARBA00023125"/>
    </source>
</evidence>
<evidence type="ECO:0000256" key="5">
    <source>
        <dbReference type="ARBA" id="ARBA00023242"/>
    </source>
</evidence>
<dbReference type="GO" id="GO:0000981">
    <property type="term" value="F:DNA-binding transcription factor activity, RNA polymerase II-specific"/>
    <property type="evidence" value="ECO:0007669"/>
    <property type="project" value="InterPro"/>
</dbReference>
<feature type="domain" description="Zn(2)-C6 fungal-type" evidence="7">
    <location>
        <begin position="8"/>
        <end position="36"/>
    </location>
</feature>
<dbReference type="EMBL" id="MVGC01000350">
    <property type="protein sequence ID" value="RJE19982.1"/>
    <property type="molecule type" value="Genomic_DNA"/>
</dbReference>
<dbReference type="STRING" id="2070753.A0A3A2ZA46"/>
<evidence type="ECO:0000256" key="4">
    <source>
        <dbReference type="ARBA" id="ARBA00023163"/>
    </source>
</evidence>
<dbReference type="GO" id="GO:0045944">
    <property type="term" value="P:positive regulation of transcription by RNA polymerase II"/>
    <property type="evidence" value="ECO:0007669"/>
    <property type="project" value="TreeGrafter"/>
</dbReference>
<dbReference type="Pfam" id="PF11951">
    <property type="entry name" value="Fungal_trans_2"/>
    <property type="match status" value="1"/>
</dbReference>
<keyword evidence="9" id="KW-1185">Reference proteome</keyword>
<comment type="caution">
    <text evidence="8">The sequence shown here is derived from an EMBL/GenBank/DDBJ whole genome shotgun (WGS) entry which is preliminary data.</text>
</comment>
<evidence type="ECO:0000313" key="8">
    <source>
        <dbReference type="EMBL" id="RJE19982.1"/>
    </source>
</evidence>
<evidence type="ECO:0000256" key="2">
    <source>
        <dbReference type="ARBA" id="ARBA00023015"/>
    </source>
</evidence>
<proteinExistence type="predicted"/>
<accession>A0A3A2ZA46</accession>
<keyword evidence="5" id="KW-0539">Nucleus</keyword>
<dbReference type="PROSITE" id="PS00463">
    <property type="entry name" value="ZN2_CY6_FUNGAL_1"/>
    <property type="match status" value="1"/>
</dbReference>
<dbReference type="Pfam" id="PF00172">
    <property type="entry name" value="Zn_clus"/>
    <property type="match status" value="1"/>
</dbReference>
<name>A0A3A2ZA46_9EURO</name>
<evidence type="ECO:0000256" key="6">
    <source>
        <dbReference type="SAM" id="MobiDB-lite"/>
    </source>
</evidence>
<dbReference type="AlphaFoldDB" id="A0A3A2ZA46"/>
<dbReference type="GO" id="GO:0005634">
    <property type="term" value="C:nucleus"/>
    <property type="evidence" value="ECO:0007669"/>
    <property type="project" value="UniProtKB-SubCell"/>
</dbReference>
<dbReference type="OrthoDB" id="3251668at2759"/>
<sequence length="482" mass="54943">MSKRSYQGCWTCKRRRRRCDKTRPTCQNCTRIDVNCEGYELRLRWGNGIASRGRFTGADKPLDERVPPRPRGRRRDLSKERKKIEAQAQHNVDFPDMAPNLGGASSPGTERARHDEMLFNECEPLFRAERLPFTNVQYKLVLKNGINVLHSTTARESMLQPRLPQLCQESSALYTICLAFQLSLSETQTARFFEYFDSALREFRSELARSSTLSNATLTAGILLCSIGLVHGLPWTMHLEGMHNILQSHGFEDTLRMATSSEFRSHLLEVMGIMDLPCFSVGRQTPCIGIWRRYCQFVTLRYGIEPVSGLPRTLVDLFAGIGQNTTEQSFWDWPGETGNFLQCYLWEAHRLAGILSLRRHNRAMEQLNFSNWRQPNACPANATVLVSRILANLDALRLACAERPTEDTFIRNAVLFPMFVAGLEVSVLKENPQLQTTIRKCAESSHQTDILLGLLQEMWDRNDPVLDVNDLAREKGVEMGLL</sequence>
<comment type="subcellular location">
    <subcellularLocation>
        <location evidence="1">Nucleus</location>
    </subcellularLocation>
</comment>
<feature type="region of interest" description="Disordered" evidence="6">
    <location>
        <begin position="54"/>
        <end position="110"/>
    </location>
</feature>
<dbReference type="Proteomes" id="UP000266188">
    <property type="component" value="Unassembled WGS sequence"/>
</dbReference>
<protein>
    <submittedName>
        <fullName evidence="8">C6 finger domain protein</fullName>
    </submittedName>
</protein>
<dbReference type="SUPFAM" id="SSF57701">
    <property type="entry name" value="Zn2/Cys6 DNA-binding domain"/>
    <property type="match status" value="1"/>
</dbReference>
<keyword evidence="4" id="KW-0804">Transcription</keyword>
<dbReference type="InterPro" id="IPR021858">
    <property type="entry name" value="Fun_TF"/>
</dbReference>
<dbReference type="PANTHER" id="PTHR37534:SF44">
    <property type="entry name" value="ZN(II)2CYS6 TRANSCRIPTION FACTOR (EUROFUNG)"/>
    <property type="match status" value="1"/>
</dbReference>
<dbReference type="PANTHER" id="PTHR37534">
    <property type="entry name" value="TRANSCRIPTIONAL ACTIVATOR PROTEIN UGA3"/>
    <property type="match status" value="1"/>
</dbReference>
<dbReference type="GO" id="GO:0000976">
    <property type="term" value="F:transcription cis-regulatory region binding"/>
    <property type="evidence" value="ECO:0007669"/>
    <property type="project" value="TreeGrafter"/>
</dbReference>
<keyword evidence="3" id="KW-0238">DNA-binding</keyword>
<reference evidence="9" key="1">
    <citation type="submission" date="2017-02" db="EMBL/GenBank/DDBJ databases">
        <authorList>
            <person name="Tafer H."/>
            <person name="Lopandic K."/>
        </authorList>
    </citation>
    <scope>NUCLEOTIDE SEQUENCE [LARGE SCALE GENOMIC DNA]</scope>
    <source>
        <strain evidence="9">CBS 366.77</strain>
    </source>
</reference>